<dbReference type="EMBL" id="JASPKY010000213">
    <property type="protein sequence ID" value="KAK9720114.1"/>
    <property type="molecule type" value="Genomic_DNA"/>
</dbReference>
<organism evidence="2 3">
    <name type="scientific">Popillia japonica</name>
    <name type="common">Japanese beetle</name>
    <dbReference type="NCBI Taxonomy" id="7064"/>
    <lineage>
        <taxon>Eukaryota</taxon>
        <taxon>Metazoa</taxon>
        <taxon>Ecdysozoa</taxon>
        <taxon>Arthropoda</taxon>
        <taxon>Hexapoda</taxon>
        <taxon>Insecta</taxon>
        <taxon>Pterygota</taxon>
        <taxon>Neoptera</taxon>
        <taxon>Endopterygota</taxon>
        <taxon>Coleoptera</taxon>
        <taxon>Polyphaga</taxon>
        <taxon>Scarabaeiformia</taxon>
        <taxon>Scarabaeidae</taxon>
        <taxon>Rutelinae</taxon>
        <taxon>Popillia</taxon>
    </lineage>
</organism>
<evidence type="ECO:0000313" key="3">
    <source>
        <dbReference type="Proteomes" id="UP001458880"/>
    </source>
</evidence>
<evidence type="ECO:0000256" key="1">
    <source>
        <dbReference type="SAM" id="MobiDB-lite"/>
    </source>
</evidence>
<proteinExistence type="predicted"/>
<comment type="caution">
    <text evidence="2">The sequence shown here is derived from an EMBL/GenBank/DDBJ whole genome shotgun (WGS) entry which is preliminary data.</text>
</comment>
<feature type="region of interest" description="Disordered" evidence="1">
    <location>
        <begin position="45"/>
        <end position="74"/>
    </location>
</feature>
<dbReference type="AlphaFoldDB" id="A0AAW1KLA4"/>
<evidence type="ECO:0000313" key="2">
    <source>
        <dbReference type="EMBL" id="KAK9720114.1"/>
    </source>
</evidence>
<feature type="region of interest" description="Disordered" evidence="1">
    <location>
        <begin position="1"/>
        <end position="22"/>
    </location>
</feature>
<protein>
    <submittedName>
        <fullName evidence="2">Uncharacterized protein</fullName>
    </submittedName>
</protein>
<gene>
    <name evidence="2" type="ORF">QE152_g22278</name>
</gene>
<reference evidence="2 3" key="1">
    <citation type="journal article" date="2024" name="BMC Genomics">
        <title>De novo assembly and annotation of Popillia japonica's genome with initial clues to its potential as an invasive pest.</title>
        <authorList>
            <person name="Cucini C."/>
            <person name="Boschi S."/>
            <person name="Funari R."/>
            <person name="Cardaioli E."/>
            <person name="Iannotti N."/>
            <person name="Marturano G."/>
            <person name="Paoli F."/>
            <person name="Bruttini M."/>
            <person name="Carapelli A."/>
            <person name="Frati F."/>
            <person name="Nardi F."/>
        </authorList>
    </citation>
    <scope>NUCLEOTIDE SEQUENCE [LARGE SCALE GENOMIC DNA]</scope>
    <source>
        <strain evidence="2">DMR45628</strain>
    </source>
</reference>
<dbReference type="Proteomes" id="UP001458880">
    <property type="component" value="Unassembled WGS sequence"/>
</dbReference>
<name>A0AAW1KLA4_POPJA</name>
<sequence>MSILHKRMQKQEPEAKGEVAPSEDNIFLKGKELVKRNVFGSKKPKLAEKEEISDTEETEESFSCADTESSMGSFLSPDEEELAWEADSMEINVGNFVLVREGISKGMEIMSKCHVKDKIEDTVMVTYIRRSFPKFIFIPFNLEYTFYINFM</sequence>
<feature type="compositionally biased region" description="Polar residues" evidence="1">
    <location>
        <begin position="64"/>
        <end position="73"/>
    </location>
</feature>
<accession>A0AAW1KLA4</accession>
<keyword evidence="3" id="KW-1185">Reference proteome</keyword>